<dbReference type="Pfam" id="PF00202">
    <property type="entry name" value="Aminotran_3"/>
    <property type="match status" value="1"/>
</dbReference>
<keyword evidence="2" id="KW-0663">Pyridoxal phosphate</keyword>
<feature type="non-terminal residue" evidence="3">
    <location>
        <position position="217"/>
    </location>
</feature>
<dbReference type="InterPro" id="IPR015422">
    <property type="entry name" value="PyrdxlP-dep_Trfase_small"/>
</dbReference>
<gene>
    <name evidence="3" type="ORF">S01H1_25681</name>
</gene>
<dbReference type="InterPro" id="IPR015421">
    <property type="entry name" value="PyrdxlP-dep_Trfase_major"/>
</dbReference>
<dbReference type="SUPFAM" id="SSF53383">
    <property type="entry name" value="PLP-dependent transferases"/>
    <property type="match status" value="1"/>
</dbReference>
<reference evidence="3" key="1">
    <citation type="journal article" date="2014" name="Front. Microbiol.">
        <title>High frequency of phylogenetically diverse reductive dehalogenase-homologous genes in deep subseafloor sedimentary metagenomes.</title>
        <authorList>
            <person name="Kawai M."/>
            <person name="Futagami T."/>
            <person name="Toyoda A."/>
            <person name="Takaki Y."/>
            <person name="Nishi S."/>
            <person name="Hori S."/>
            <person name="Arai W."/>
            <person name="Tsubouchi T."/>
            <person name="Morono Y."/>
            <person name="Uchiyama I."/>
            <person name="Ito T."/>
            <person name="Fujiyama A."/>
            <person name="Inagaki F."/>
            <person name="Takami H."/>
        </authorList>
    </citation>
    <scope>NUCLEOTIDE SEQUENCE</scope>
    <source>
        <strain evidence="3">Expedition CK06-06</strain>
    </source>
</reference>
<dbReference type="InterPro" id="IPR005814">
    <property type="entry name" value="Aminotrans_3"/>
</dbReference>
<dbReference type="InterPro" id="IPR015424">
    <property type="entry name" value="PyrdxlP-dep_Trfase"/>
</dbReference>
<sequence length="217" mass="23261">MLQVASDVDRLKDSRPKTTLMAHPPEVRADDVLVGGSNSAFALPMKVCLERGSGSRVWDESGREYIDFLLASGPLILGHAHPRVCEAVARQLSKGSTFYTLNRPALELASRLVEIPGCVEMVRFASTGTEATLHAVRLARAYTGRDKVLIFAGSYHGSHDLSIIGHRGAARAESGGVPRSAIEDTVVARFNDISSVEASFAVHGSSLAAVLVEPQQR</sequence>
<dbReference type="PANTHER" id="PTHR43713:SF3">
    <property type="entry name" value="GLUTAMATE-1-SEMIALDEHYDE 2,1-AMINOMUTASE 1, CHLOROPLASTIC-RELATED"/>
    <property type="match status" value="1"/>
</dbReference>
<protein>
    <recommendedName>
        <fullName evidence="4">Glutamate-1-semialdehyde 2,1-aminomutase</fullName>
    </recommendedName>
</protein>
<dbReference type="Gene3D" id="3.40.640.10">
    <property type="entry name" value="Type I PLP-dependent aspartate aminotransferase-like (Major domain)"/>
    <property type="match status" value="1"/>
</dbReference>
<dbReference type="AlphaFoldDB" id="X0USQ9"/>
<dbReference type="GO" id="GO:0030170">
    <property type="term" value="F:pyridoxal phosphate binding"/>
    <property type="evidence" value="ECO:0007669"/>
    <property type="project" value="InterPro"/>
</dbReference>
<organism evidence="3">
    <name type="scientific">marine sediment metagenome</name>
    <dbReference type="NCBI Taxonomy" id="412755"/>
    <lineage>
        <taxon>unclassified sequences</taxon>
        <taxon>metagenomes</taxon>
        <taxon>ecological metagenomes</taxon>
    </lineage>
</organism>
<comment type="caution">
    <text evidence="3">The sequence shown here is derived from an EMBL/GenBank/DDBJ whole genome shotgun (WGS) entry which is preliminary data.</text>
</comment>
<evidence type="ECO:0000256" key="1">
    <source>
        <dbReference type="ARBA" id="ARBA00001933"/>
    </source>
</evidence>
<proteinExistence type="predicted"/>
<evidence type="ECO:0008006" key="4">
    <source>
        <dbReference type="Google" id="ProtNLM"/>
    </source>
</evidence>
<dbReference type="Gene3D" id="3.90.1150.10">
    <property type="entry name" value="Aspartate Aminotransferase, domain 1"/>
    <property type="match status" value="1"/>
</dbReference>
<accession>X0USQ9</accession>
<dbReference type="GO" id="GO:0008483">
    <property type="term" value="F:transaminase activity"/>
    <property type="evidence" value="ECO:0007669"/>
    <property type="project" value="InterPro"/>
</dbReference>
<evidence type="ECO:0000256" key="2">
    <source>
        <dbReference type="ARBA" id="ARBA00022898"/>
    </source>
</evidence>
<dbReference type="EMBL" id="BARS01015527">
    <property type="protein sequence ID" value="GAF91460.1"/>
    <property type="molecule type" value="Genomic_DNA"/>
</dbReference>
<evidence type="ECO:0000313" key="3">
    <source>
        <dbReference type="EMBL" id="GAF91460.1"/>
    </source>
</evidence>
<name>X0USQ9_9ZZZZ</name>
<comment type="cofactor">
    <cofactor evidence="1">
        <name>pyridoxal 5'-phosphate</name>
        <dbReference type="ChEBI" id="CHEBI:597326"/>
    </cofactor>
</comment>
<dbReference type="PANTHER" id="PTHR43713">
    <property type="entry name" value="GLUTAMATE-1-SEMIALDEHYDE 2,1-AMINOMUTASE"/>
    <property type="match status" value="1"/>
</dbReference>